<keyword evidence="2" id="KW-1185">Reference proteome</keyword>
<reference evidence="1 2" key="1">
    <citation type="submission" date="2020-03" db="EMBL/GenBank/DDBJ databases">
        <title>Complete Genome Sequence of Halomonas meridiana strain Eplume2, isolated from hydrothermal-plume in the north east Pacific Ocean.</title>
        <authorList>
            <person name="Kurihara Y."/>
            <person name="Kawai S."/>
            <person name="Sakai A."/>
            <person name="Galipon J."/>
            <person name="Arakawa K."/>
        </authorList>
    </citation>
    <scope>NUCLEOTIDE SEQUENCE [LARGE SCALE GENOMIC DNA]</scope>
    <source>
        <strain evidence="1 2">Eplume2</strain>
    </source>
</reference>
<proteinExistence type="predicted"/>
<dbReference type="EMBL" id="AP022869">
    <property type="protein sequence ID" value="BCB72552.1"/>
    <property type="molecule type" value="Genomic_DNA"/>
</dbReference>
<evidence type="ECO:0000313" key="2">
    <source>
        <dbReference type="Proteomes" id="UP000501053"/>
    </source>
</evidence>
<accession>A0A6F8XED9</accession>
<protein>
    <submittedName>
        <fullName evidence="1">Uncharacterized protein</fullName>
    </submittedName>
</protein>
<sequence length="282" mass="32581">MIILAPNASAIESVYENYCEFDVNKIKNSAIEKIIKYLAASLNCITEKEYSVAIKYKTIFFSTENPYDKDGAVFFLDAFKDSKTNQEIIEKSRTLALFIIQQLLPNNDLFNQTLDISWLSKENIEMLDERRNMFLSSWKNTKIPANGFSLIDTIEKESILCVNSDFITLDDEEKTNIPIEGVGLPDGFSRTQTWIELRVIEDSLQQAGDVRHFTVTHPDDFKVFLEASYQESYVRFKAKKITQKMKKKPSYTLTELKIDNTLKETDQFTLTSESEEILDTYN</sequence>
<dbReference type="AlphaFoldDB" id="A0A6F8XED9"/>
<dbReference type="Proteomes" id="UP000501053">
    <property type="component" value="Chromosome"/>
</dbReference>
<evidence type="ECO:0000313" key="1">
    <source>
        <dbReference type="EMBL" id="BCB72552.1"/>
    </source>
</evidence>
<organism evidence="1 2">
    <name type="scientific">Vreelandella aquamarina</name>
    <dbReference type="NCBI Taxonomy" id="77097"/>
    <lineage>
        <taxon>Bacteria</taxon>
        <taxon>Pseudomonadati</taxon>
        <taxon>Pseudomonadota</taxon>
        <taxon>Gammaproteobacteria</taxon>
        <taxon>Oceanospirillales</taxon>
        <taxon>Halomonadaceae</taxon>
        <taxon>Vreelandella</taxon>
    </lineage>
</organism>
<name>A0A6F8XED9_9GAMM</name>
<gene>
    <name evidence="1" type="ORF">HMEPL2_29030</name>
</gene>